<evidence type="ECO:0000313" key="5">
    <source>
        <dbReference type="EMBL" id="MBB3965034.1"/>
    </source>
</evidence>
<dbReference type="PANTHER" id="PTHR33164">
    <property type="entry name" value="TRANSCRIPTIONAL REGULATOR, MARR FAMILY"/>
    <property type="match status" value="1"/>
</dbReference>
<keyword evidence="3" id="KW-0804">Transcription</keyword>
<name>A0A7W6GBQ2_9HYPH</name>
<dbReference type="PROSITE" id="PS50995">
    <property type="entry name" value="HTH_MARR_2"/>
    <property type="match status" value="1"/>
</dbReference>
<dbReference type="InterPro" id="IPR036390">
    <property type="entry name" value="WH_DNA-bd_sf"/>
</dbReference>
<evidence type="ECO:0000256" key="3">
    <source>
        <dbReference type="ARBA" id="ARBA00023163"/>
    </source>
</evidence>
<keyword evidence="6" id="KW-1185">Reference proteome</keyword>
<organism evidence="5 6">
    <name type="scientific">Rhizobium metallidurans</name>
    <dbReference type="NCBI Taxonomy" id="1265931"/>
    <lineage>
        <taxon>Bacteria</taxon>
        <taxon>Pseudomonadati</taxon>
        <taxon>Pseudomonadota</taxon>
        <taxon>Alphaproteobacteria</taxon>
        <taxon>Hyphomicrobiales</taxon>
        <taxon>Rhizobiaceae</taxon>
        <taxon>Rhizobium/Agrobacterium group</taxon>
        <taxon>Rhizobium</taxon>
    </lineage>
</organism>
<evidence type="ECO:0000313" key="6">
    <source>
        <dbReference type="Proteomes" id="UP000582090"/>
    </source>
</evidence>
<keyword evidence="1" id="KW-0805">Transcription regulation</keyword>
<evidence type="ECO:0000256" key="2">
    <source>
        <dbReference type="ARBA" id="ARBA00023125"/>
    </source>
</evidence>
<evidence type="ECO:0000259" key="4">
    <source>
        <dbReference type="PROSITE" id="PS50995"/>
    </source>
</evidence>
<accession>A0A7W6GBQ2</accession>
<dbReference type="InterPro" id="IPR036388">
    <property type="entry name" value="WH-like_DNA-bd_sf"/>
</dbReference>
<dbReference type="SUPFAM" id="SSF46785">
    <property type="entry name" value="Winged helix' DNA-binding domain"/>
    <property type="match status" value="1"/>
</dbReference>
<proteinExistence type="predicted"/>
<reference evidence="5 6" key="1">
    <citation type="submission" date="2020-08" db="EMBL/GenBank/DDBJ databases">
        <title>Genomic Encyclopedia of Type Strains, Phase IV (KMG-IV): sequencing the most valuable type-strain genomes for metagenomic binning, comparative biology and taxonomic classification.</title>
        <authorList>
            <person name="Goeker M."/>
        </authorList>
    </citation>
    <scope>NUCLEOTIDE SEQUENCE [LARGE SCALE GENOMIC DNA]</scope>
    <source>
        <strain evidence="5 6">DSM 26575</strain>
    </source>
</reference>
<feature type="domain" description="HTH marR-type" evidence="4">
    <location>
        <begin position="4"/>
        <end position="136"/>
    </location>
</feature>
<dbReference type="InterPro" id="IPR039422">
    <property type="entry name" value="MarR/SlyA-like"/>
</dbReference>
<dbReference type="AlphaFoldDB" id="A0A7W6GBQ2"/>
<dbReference type="GO" id="GO:0006950">
    <property type="term" value="P:response to stress"/>
    <property type="evidence" value="ECO:0007669"/>
    <property type="project" value="TreeGrafter"/>
</dbReference>
<dbReference type="EMBL" id="JACIDW010000007">
    <property type="protein sequence ID" value="MBB3965034.1"/>
    <property type="molecule type" value="Genomic_DNA"/>
</dbReference>
<dbReference type="SMART" id="SM00347">
    <property type="entry name" value="HTH_MARR"/>
    <property type="match status" value="1"/>
</dbReference>
<dbReference type="GO" id="GO:0003700">
    <property type="term" value="F:DNA-binding transcription factor activity"/>
    <property type="evidence" value="ECO:0007669"/>
    <property type="project" value="InterPro"/>
</dbReference>
<gene>
    <name evidence="5" type="ORF">GGQ67_002701</name>
</gene>
<dbReference type="PRINTS" id="PR00598">
    <property type="entry name" value="HTHMARR"/>
</dbReference>
<dbReference type="InterPro" id="IPR000835">
    <property type="entry name" value="HTH_MarR-typ"/>
</dbReference>
<dbReference type="Proteomes" id="UP000582090">
    <property type="component" value="Unassembled WGS sequence"/>
</dbReference>
<keyword evidence="2 5" id="KW-0238">DNA-binding</keyword>
<protein>
    <submittedName>
        <fullName evidence="5">DNA-binding MarR family transcriptional regulator</fullName>
    </submittedName>
</protein>
<dbReference type="Gene3D" id="1.10.10.10">
    <property type="entry name" value="Winged helix-like DNA-binding domain superfamily/Winged helix DNA-binding domain"/>
    <property type="match status" value="1"/>
</dbReference>
<evidence type="ECO:0000256" key="1">
    <source>
        <dbReference type="ARBA" id="ARBA00023015"/>
    </source>
</evidence>
<comment type="caution">
    <text evidence="5">The sequence shown here is derived from an EMBL/GenBank/DDBJ whole genome shotgun (WGS) entry which is preliminary data.</text>
</comment>
<dbReference type="GO" id="GO:0003677">
    <property type="term" value="F:DNA binding"/>
    <property type="evidence" value="ECO:0007669"/>
    <property type="project" value="UniProtKB-KW"/>
</dbReference>
<dbReference type="RefSeq" id="WP_183900626.1">
    <property type="nucleotide sequence ID" value="NZ_JACIDW010000007.1"/>
</dbReference>
<dbReference type="PANTHER" id="PTHR33164:SF64">
    <property type="entry name" value="TRANSCRIPTIONAL REGULATOR SLYA"/>
    <property type="match status" value="1"/>
</dbReference>
<dbReference type="Pfam" id="PF01047">
    <property type="entry name" value="MarR"/>
    <property type="match status" value="1"/>
</dbReference>
<sequence>MNSNPPLGFLLHDVARLLRKRFEQRAKCLGLTSSQWQALAYLSNNEGIHQGGLAEMLEIEPITLVRILDKLAERGLIERRQHPTDRRIWLLYMREEAHPLLAEMRGLGDVTRGEALEDVAAEEREQLFQILSQMKTNLVQACRTPLALAENETNHG</sequence>